<name>A0A2U1LAG1_ARTAN</name>
<gene>
    <name evidence="1" type="ORF">CTI12_AA513110</name>
</gene>
<comment type="caution">
    <text evidence="1">The sequence shown here is derived from an EMBL/GenBank/DDBJ whole genome shotgun (WGS) entry which is preliminary data.</text>
</comment>
<dbReference type="OrthoDB" id="769613at2759"/>
<accession>A0A2U1LAG1</accession>
<evidence type="ECO:0000313" key="2">
    <source>
        <dbReference type="Proteomes" id="UP000245207"/>
    </source>
</evidence>
<proteinExistence type="predicted"/>
<protein>
    <submittedName>
        <fullName evidence="1">Uncharacterized protein</fullName>
    </submittedName>
</protein>
<keyword evidence="2" id="KW-1185">Reference proteome</keyword>
<dbReference type="Proteomes" id="UP000245207">
    <property type="component" value="Unassembled WGS sequence"/>
</dbReference>
<reference evidence="1 2" key="1">
    <citation type="journal article" date="2018" name="Mol. Plant">
        <title>The genome of Artemisia annua provides insight into the evolution of Asteraceae family and artemisinin biosynthesis.</title>
        <authorList>
            <person name="Shen Q."/>
            <person name="Zhang L."/>
            <person name="Liao Z."/>
            <person name="Wang S."/>
            <person name="Yan T."/>
            <person name="Shi P."/>
            <person name="Liu M."/>
            <person name="Fu X."/>
            <person name="Pan Q."/>
            <person name="Wang Y."/>
            <person name="Lv Z."/>
            <person name="Lu X."/>
            <person name="Zhang F."/>
            <person name="Jiang W."/>
            <person name="Ma Y."/>
            <person name="Chen M."/>
            <person name="Hao X."/>
            <person name="Li L."/>
            <person name="Tang Y."/>
            <person name="Lv G."/>
            <person name="Zhou Y."/>
            <person name="Sun X."/>
            <person name="Brodelius P.E."/>
            <person name="Rose J.K.C."/>
            <person name="Tang K."/>
        </authorList>
    </citation>
    <scope>NUCLEOTIDE SEQUENCE [LARGE SCALE GENOMIC DNA]</scope>
    <source>
        <strain evidence="2">cv. Huhao1</strain>
        <tissue evidence="1">Leaf</tissue>
    </source>
</reference>
<organism evidence="1 2">
    <name type="scientific">Artemisia annua</name>
    <name type="common">Sweet wormwood</name>
    <dbReference type="NCBI Taxonomy" id="35608"/>
    <lineage>
        <taxon>Eukaryota</taxon>
        <taxon>Viridiplantae</taxon>
        <taxon>Streptophyta</taxon>
        <taxon>Embryophyta</taxon>
        <taxon>Tracheophyta</taxon>
        <taxon>Spermatophyta</taxon>
        <taxon>Magnoliopsida</taxon>
        <taxon>eudicotyledons</taxon>
        <taxon>Gunneridae</taxon>
        <taxon>Pentapetalae</taxon>
        <taxon>asterids</taxon>
        <taxon>campanulids</taxon>
        <taxon>Asterales</taxon>
        <taxon>Asteraceae</taxon>
        <taxon>Asteroideae</taxon>
        <taxon>Anthemideae</taxon>
        <taxon>Artemisiinae</taxon>
        <taxon>Artemisia</taxon>
    </lineage>
</organism>
<evidence type="ECO:0000313" key="1">
    <source>
        <dbReference type="EMBL" id="PWA45976.1"/>
    </source>
</evidence>
<dbReference type="AlphaFoldDB" id="A0A2U1LAG1"/>
<sequence>MSQKILGASECLKNLDRTATIVQLNPTGCLINPEFFHVLEKTKGCIEFTDGGYNKKNIRERIDEKIRRKLVFERCSWLPFSHYA</sequence>
<dbReference type="EMBL" id="PKPP01010510">
    <property type="protein sequence ID" value="PWA45976.1"/>
    <property type="molecule type" value="Genomic_DNA"/>
</dbReference>